<gene>
    <name evidence="2" type="ORF">P171DRAFT_367798</name>
</gene>
<keyword evidence="3" id="KW-1185">Reference proteome</keyword>
<keyword evidence="1" id="KW-1133">Transmembrane helix</keyword>
<accession>A0A9P4PAI0</accession>
<evidence type="ECO:0000313" key="3">
    <source>
        <dbReference type="Proteomes" id="UP000799764"/>
    </source>
</evidence>
<keyword evidence="1" id="KW-0472">Membrane</keyword>
<dbReference type="EMBL" id="MU001507">
    <property type="protein sequence ID" value="KAF2440476.1"/>
    <property type="molecule type" value="Genomic_DNA"/>
</dbReference>
<dbReference type="Gene3D" id="1.20.1250.20">
    <property type="entry name" value="MFS general substrate transporter like domains"/>
    <property type="match status" value="1"/>
</dbReference>
<comment type="caution">
    <text evidence="2">The sequence shown here is derived from an EMBL/GenBank/DDBJ whole genome shotgun (WGS) entry which is preliminary data.</text>
</comment>
<dbReference type="AlphaFoldDB" id="A0A9P4PAI0"/>
<sequence length="116" mass="12721">IAWAAIVQPIIYDVGPCNSYALLCDASEDGTIPKCVYVMLQLPAYFLFALSEALFAIAASEYAYTEAPKCMKPLVAELNLFMVAIAYVLGIPVSRAALNPHLTISTYFIAFHHFPD</sequence>
<feature type="transmembrane region" description="Helical" evidence="1">
    <location>
        <begin position="76"/>
        <end position="98"/>
    </location>
</feature>
<name>A0A9P4PAI0_9PLEO</name>
<reference evidence="2" key="1">
    <citation type="journal article" date="2020" name="Stud. Mycol.">
        <title>101 Dothideomycetes genomes: a test case for predicting lifestyles and emergence of pathogens.</title>
        <authorList>
            <person name="Haridas S."/>
            <person name="Albert R."/>
            <person name="Binder M."/>
            <person name="Bloem J."/>
            <person name="Labutti K."/>
            <person name="Salamov A."/>
            <person name="Andreopoulos B."/>
            <person name="Baker S."/>
            <person name="Barry K."/>
            <person name="Bills G."/>
            <person name="Bluhm B."/>
            <person name="Cannon C."/>
            <person name="Castanera R."/>
            <person name="Culley D."/>
            <person name="Daum C."/>
            <person name="Ezra D."/>
            <person name="Gonzalez J."/>
            <person name="Henrissat B."/>
            <person name="Kuo A."/>
            <person name="Liang C."/>
            <person name="Lipzen A."/>
            <person name="Lutzoni F."/>
            <person name="Magnuson J."/>
            <person name="Mondo S."/>
            <person name="Nolan M."/>
            <person name="Ohm R."/>
            <person name="Pangilinan J."/>
            <person name="Park H.-J."/>
            <person name="Ramirez L."/>
            <person name="Alfaro M."/>
            <person name="Sun H."/>
            <person name="Tritt A."/>
            <person name="Yoshinaga Y."/>
            <person name="Zwiers L.-H."/>
            <person name="Turgeon B."/>
            <person name="Goodwin S."/>
            <person name="Spatafora J."/>
            <person name="Crous P."/>
            <person name="Grigoriev I."/>
        </authorList>
    </citation>
    <scope>NUCLEOTIDE SEQUENCE</scope>
    <source>
        <strain evidence="2">CBS 690.94</strain>
    </source>
</reference>
<dbReference type="InterPro" id="IPR036259">
    <property type="entry name" value="MFS_trans_sf"/>
</dbReference>
<protein>
    <submittedName>
        <fullName evidence="2">Uncharacterized protein</fullName>
    </submittedName>
</protein>
<evidence type="ECO:0000313" key="2">
    <source>
        <dbReference type="EMBL" id="KAF2440476.1"/>
    </source>
</evidence>
<feature type="transmembrane region" description="Helical" evidence="1">
    <location>
        <begin position="44"/>
        <end position="64"/>
    </location>
</feature>
<proteinExistence type="predicted"/>
<evidence type="ECO:0000256" key="1">
    <source>
        <dbReference type="SAM" id="Phobius"/>
    </source>
</evidence>
<organism evidence="2 3">
    <name type="scientific">Karstenula rhodostoma CBS 690.94</name>
    <dbReference type="NCBI Taxonomy" id="1392251"/>
    <lineage>
        <taxon>Eukaryota</taxon>
        <taxon>Fungi</taxon>
        <taxon>Dikarya</taxon>
        <taxon>Ascomycota</taxon>
        <taxon>Pezizomycotina</taxon>
        <taxon>Dothideomycetes</taxon>
        <taxon>Pleosporomycetidae</taxon>
        <taxon>Pleosporales</taxon>
        <taxon>Massarineae</taxon>
        <taxon>Didymosphaeriaceae</taxon>
        <taxon>Karstenula</taxon>
    </lineage>
</organism>
<feature type="non-terminal residue" evidence="2">
    <location>
        <position position="1"/>
    </location>
</feature>
<keyword evidence="1" id="KW-0812">Transmembrane</keyword>
<dbReference type="OrthoDB" id="8904098at2759"/>
<dbReference type="Proteomes" id="UP000799764">
    <property type="component" value="Unassembled WGS sequence"/>
</dbReference>